<dbReference type="STRING" id="596315.HMPREF0634_0313"/>
<protein>
    <submittedName>
        <fullName evidence="2">Dinitrogenase iron-molybdenum cofactor</fullName>
    </submittedName>
</protein>
<comment type="caution">
    <text evidence="2">The sequence shown here is derived from an EMBL/GenBank/DDBJ whole genome shotgun (WGS) entry which is preliminary data.</text>
</comment>
<evidence type="ECO:0000313" key="2">
    <source>
        <dbReference type="EMBL" id="EFM65292.1"/>
    </source>
</evidence>
<dbReference type="Gene3D" id="3.30.420.130">
    <property type="entry name" value="Dinitrogenase iron-molybdenum cofactor biosynthesis domain"/>
    <property type="match status" value="1"/>
</dbReference>
<dbReference type="PANTHER" id="PTHR42983">
    <property type="entry name" value="DINITROGENASE IRON-MOLYBDENUM COFACTOR PROTEIN-RELATED"/>
    <property type="match status" value="1"/>
</dbReference>
<gene>
    <name evidence="2" type="ORF">HMPREF0634_0313</name>
</gene>
<dbReference type="InterPro" id="IPR003731">
    <property type="entry name" value="Di-Nase_FeMo-co_biosynth"/>
</dbReference>
<reference evidence="2 3" key="1">
    <citation type="submission" date="2010-08" db="EMBL/GenBank/DDBJ databases">
        <authorList>
            <person name="Harkins D.M."/>
            <person name="Madupu R."/>
            <person name="Durkin A.S."/>
            <person name="Torralba M."/>
            <person name="Methe B."/>
            <person name="Sutton G.G."/>
            <person name="Nelson K.E."/>
        </authorList>
    </citation>
    <scope>NUCLEOTIDE SEQUENCE [LARGE SCALE GENOMIC DNA]</scope>
    <source>
        <strain evidence="2 3">DSM 17678</strain>
    </source>
</reference>
<dbReference type="AlphaFoldDB" id="E0E1E3"/>
<dbReference type="InterPro" id="IPR033913">
    <property type="entry name" value="MTH1175_dom"/>
</dbReference>
<accession>E0E1E3</accession>
<sequence length="118" mass="12283">MKIGVTTENGVICGHFGHAKNFSVFTVEDGKIVSREELDTQGNHCSSMPDFVLQNKINVIITSGMGQGAIDGLAAKGVKSFSGIVGDPQVAVENYLAGKLEDAGANCAGHGDHSSCHH</sequence>
<proteinExistence type="predicted"/>
<dbReference type="Pfam" id="PF02579">
    <property type="entry name" value="Nitro_FeMo-Co"/>
    <property type="match status" value="1"/>
</dbReference>
<dbReference type="CDD" id="cd00851">
    <property type="entry name" value="MTH1175"/>
    <property type="match status" value="1"/>
</dbReference>
<dbReference type="eggNOG" id="COG1433">
    <property type="taxonomic scope" value="Bacteria"/>
</dbReference>
<dbReference type="InterPro" id="IPR036105">
    <property type="entry name" value="DiNase_FeMo-co_biosyn_sf"/>
</dbReference>
<dbReference type="PANTHER" id="PTHR42983:SF1">
    <property type="entry name" value="IRON-MOLYBDENUM PROTEIN"/>
    <property type="match status" value="1"/>
</dbReference>
<feature type="domain" description="Dinitrogenase iron-molybdenum cofactor biosynthesis" evidence="1">
    <location>
        <begin position="9"/>
        <end position="96"/>
    </location>
</feature>
<dbReference type="EMBL" id="ADGQ01000010">
    <property type="protein sequence ID" value="EFM65292.1"/>
    <property type="molecule type" value="Genomic_DNA"/>
</dbReference>
<keyword evidence="3" id="KW-1185">Reference proteome</keyword>
<dbReference type="GeneID" id="84799990"/>
<evidence type="ECO:0000313" key="3">
    <source>
        <dbReference type="Proteomes" id="UP000003244"/>
    </source>
</evidence>
<name>E0E1E3_9FIRM</name>
<organism evidence="2 3">
    <name type="scientific">Peptostreptococcus stomatis DSM 17678</name>
    <dbReference type="NCBI Taxonomy" id="596315"/>
    <lineage>
        <taxon>Bacteria</taxon>
        <taxon>Bacillati</taxon>
        <taxon>Bacillota</taxon>
        <taxon>Clostridia</taxon>
        <taxon>Peptostreptococcales</taxon>
        <taxon>Peptostreptococcaceae</taxon>
        <taxon>Peptostreptococcus</taxon>
    </lineage>
</organism>
<dbReference type="RefSeq" id="WP_007788268.1">
    <property type="nucleotide sequence ID" value="NZ_ADGQ01000010.1"/>
</dbReference>
<dbReference type="SUPFAM" id="SSF53146">
    <property type="entry name" value="Nitrogenase accessory factor-like"/>
    <property type="match status" value="1"/>
</dbReference>
<evidence type="ECO:0000259" key="1">
    <source>
        <dbReference type="Pfam" id="PF02579"/>
    </source>
</evidence>
<dbReference type="Proteomes" id="UP000003244">
    <property type="component" value="Unassembled WGS sequence"/>
</dbReference>